<evidence type="ECO:0000256" key="2">
    <source>
        <dbReference type="ARBA" id="ARBA00023125"/>
    </source>
</evidence>
<dbReference type="Gene3D" id="1.10.357.10">
    <property type="entry name" value="Tetracycline Repressor, domain 2"/>
    <property type="match status" value="1"/>
</dbReference>
<dbReference type="InterPro" id="IPR050109">
    <property type="entry name" value="HTH-type_TetR-like_transc_reg"/>
</dbReference>
<dbReference type="AlphaFoldDB" id="A0A840ITX5"/>
<dbReference type="PRINTS" id="PR00455">
    <property type="entry name" value="HTHTETR"/>
</dbReference>
<organism evidence="6 7">
    <name type="scientific">Amycolatopsis jiangsuensis</name>
    <dbReference type="NCBI Taxonomy" id="1181879"/>
    <lineage>
        <taxon>Bacteria</taxon>
        <taxon>Bacillati</taxon>
        <taxon>Actinomycetota</taxon>
        <taxon>Actinomycetes</taxon>
        <taxon>Pseudonocardiales</taxon>
        <taxon>Pseudonocardiaceae</taxon>
        <taxon>Amycolatopsis</taxon>
    </lineage>
</organism>
<dbReference type="PROSITE" id="PS50977">
    <property type="entry name" value="HTH_TETR_2"/>
    <property type="match status" value="1"/>
</dbReference>
<proteinExistence type="predicted"/>
<keyword evidence="2 4" id="KW-0238">DNA-binding</keyword>
<dbReference type="GO" id="GO:0000976">
    <property type="term" value="F:transcription cis-regulatory region binding"/>
    <property type="evidence" value="ECO:0007669"/>
    <property type="project" value="TreeGrafter"/>
</dbReference>
<feature type="DNA-binding region" description="H-T-H motif" evidence="4">
    <location>
        <begin position="39"/>
        <end position="58"/>
    </location>
</feature>
<keyword evidence="3" id="KW-0804">Transcription</keyword>
<keyword evidence="1" id="KW-0805">Transcription regulation</keyword>
<dbReference type="Pfam" id="PF00440">
    <property type="entry name" value="TetR_N"/>
    <property type="match status" value="1"/>
</dbReference>
<evidence type="ECO:0000256" key="3">
    <source>
        <dbReference type="ARBA" id="ARBA00023163"/>
    </source>
</evidence>
<comment type="caution">
    <text evidence="6">The sequence shown here is derived from an EMBL/GenBank/DDBJ whole genome shotgun (WGS) entry which is preliminary data.</text>
</comment>
<dbReference type="InterPro" id="IPR001647">
    <property type="entry name" value="HTH_TetR"/>
</dbReference>
<dbReference type="EMBL" id="JACHMG010000001">
    <property type="protein sequence ID" value="MBB4684905.1"/>
    <property type="molecule type" value="Genomic_DNA"/>
</dbReference>
<dbReference type="SUPFAM" id="SSF46689">
    <property type="entry name" value="Homeodomain-like"/>
    <property type="match status" value="1"/>
</dbReference>
<evidence type="ECO:0000256" key="4">
    <source>
        <dbReference type="PROSITE-ProRule" id="PRU00335"/>
    </source>
</evidence>
<dbReference type="PANTHER" id="PTHR30055">
    <property type="entry name" value="HTH-TYPE TRANSCRIPTIONAL REGULATOR RUTR"/>
    <property type="match status" value="1"/>
</dbReference>
<keyword evidence="7" id="KW-1185">Reference proteome</keyword>
<protein>
    <submittedName>
        <fullName evidence="6">AcrR family transcriptional regulator</fullName>
    </submittedName>
</protein>
<evidence type="ECO:0000313" key="7">
    <source>
        <dbReference type="Proteomes" id="UP000581769"/>
    </source>
</evidence>
<dbReference type="InterPro" id="IPR009057">
    <property type="entry name" value="Homeodomain-like_sf"/>
</dbReference>
<dbReference type="Proteomes" id="UP000581769">
    <property type="component" value="Unassembled WGS sequence"/>
</dbReference>
<sequence>MTELARGHRTQAERREQTRTALLDATIECLVDIGYARASVQEICARARVSKGAVQHYFATKAELMAAAVEHLTTKLRTRLAASLDALPGGSSGVAAAIDLLWTGYSGTLSTAVTELWVAARTDPELRAAIRPVDRALGRATLEQISQVAGDLPPERAEMLFWLTVNLTRGLALDAELGGDPNRRRQLLAEWKRIAVQLYSDASAGSGSGNIGGSADPHDTGH</sequence>
<evidence type="ECO:0000313" key="6">
    <source>
        <dbReference type="EMBL" id="MBB4684905.1"/>
    </source>
</evidence>
<name>A0A840ITX5_9PSEU</name>
<evidence type="ECO:0000256" key="1">
    <source>
        <dbReference type="ARBA" id="ARBA00023015"/>
    </source>
</evidence>
<dbReference type="PANTHER" id="PTHR30055:SF234">
    <property type="entry name" value="HTH-TYPE TRANSCRIPTIONAL REGULATOR BETI"/>
    <property type="match status" value="1"/>
</dbReference>
<gene>
    <name evidence="6" type="ORF">BJY18_002390</name>
</gene>
<feature type="domain" description="HTH tetR-type" evidence="5">
    <location>
        <begin position="16"/>
        <end position="76"/>
    </location>
</feature>
<dbReference type="GO" id="GO:0003700">
    <property type="term" value="F:DNA-binding transcription factor activity"/>
    <property type="evidence" value="ECO:0007669"/>
    <property type="project" value="TreeGrafter"/>
</dbReference>
<evidence type="ECO:0000259" key="5">
    <source>
        <dbReference type="PROSITE" id="PS50977"/>
    </source>
</evidence>
<dbReference type="RefSeq" id="WP_184780009.1">
    <property type="nucleotide sequence ID" value="NZ_JACHMG010000001.1"/>
</dbReference>
<reference evidence="6 7" key="1">
    <citation type="submission" date="2020-08" db="EMBL/GenBank/DDBJ databases">
        <title>Sequencing the genomes of 1000 actinobacteria strains.</title>
        <authorList>
            <person name="Klenk H.-P."/>
        </authorList>
    </citation>
    <scope>NUCLEOTIDE SEQUENCE [LARGE SCALE GENOMIC DNA]</scope>
    <source>
        <strain evidence="6 7">DSM 45859</strain>
    </source>
</reference>
<accession>A0A840ITX5</accession>